<evidence type="ECO:0000313" key="2">
    <source>
        <dbReference type="EMBL" id="RGT57633.1"/>
    </source>
</evidence>
<name>A0A412PHJ8_9FIRM</name>
<gene>
    <name evidence="2" type="ORF">DWX20_00880</name>
</gene>
<keyword evidence="1" id="KW-0472">Membrane</keyword>
<dbReference type="EMBL" id="QRWX01000001">
    <property type="protein sequence ID" value="RGT57633.1"/>
    <property type="molecule type" value="Genomic_DNA"/>
</dbReference>
<dbReference type="Proteomes" id="UP000284731">
    <property type="component" value="Unassembled WGS sequence"/>
</dbReference>
<feature type="transmembrane region" description="Helical" evidence="1">
    <location>
        <begin position="91"/>
        <end position="107"/>
    </location>
</feature>
<dbReference type="AlphaFoldDB" id="A0A412PHJ8"/>
<feature type="transmembrane region" description="Helical" evidence="1">
    <location>
        <begin position="70"/>
        <end position="85"/>
    </location>
</feature>
<proteinExistence type="predicted"/>
<protein>
    <submittedName>
        <fullName evidence="2">Branched-chain amino acid transporter AzlD</fullName>
    </submittedName>
</protein>
<evidence type="ECO:0000256" key="1">
    <source>
        <dbReference type="SAM" id="Phobius"/>
    </source>
</evidence>
<dbReference type="InterPro" id="IPR008407">
    <property type="entry name" value="Brnchd-chn_aa_trnsp_AzlD"/>
</dbReference>
<organism evidence="2 3">
    <name type="scientific">Solobacterium moorei</name>
    <dbReference type="NCBI Taxonomy" id="102148"/>
    <lineage>
        <taxon>Bacteria</taxon>
        <taxon>Bacillati</taxon>
        <taxon>Bacillota</taxon>
        <taxon>Erysipelotrichia</taxon>
        <taxon>Erysipelotrichales</taxon>
        <taxon>Erysipelotrichaceae</taxon>
        <taxon>Solobacterium</taxon>
    </lineage>
</organism>
<comment type="caution">
    <text evidence="2">The sequence shown here is derived from an EMBL/GenBank/DDBJ whole genome shotgun (WGS) entry which is preliminary data.</text>
</comment>
<keyword evidence="1" id="KW-0812">Transmembrane</keyword>
<dbReference type="PIRSF" id="PIRSF003203">
    <property type="entry name" value="AzlD"/>
    <property type="match status" value="1"/>
</dbReference>
<accession>A0A412PHJ8</accession>
<sequence>MIISQQIITIALCIFGTMLTRFLPFITFSVKRKIPEFVNCIGRYLPSTVFGMLVIYCLKDVQFLQGNYGISKMISILVITILHVWKRNMLISIPGGTICYMVLIQLVF</sequence>
<evidence type="ECO:0000313" key="3">
    <source>
        <dbReference type="Proteomes" id="UP000284731"/>
    </source>
</evidence>
<keyword evidence="1" id="KW-1133">Transmembrane helix</keyword>
<reference evidence="2 3" key="1">
    <citation type="submission" date="2018-08" db="EMBL/GenBank/DDBJ databases">
        <title>A genome reference for cultivated species of the human gut microbiota.</title>
        <authorList>
            <person name="Zou Y."/>
            <person name="Xue W."/>
            <person name="Luo G."/>
        </authorList>
    </citation>
    <scope>NUCLEOTIDE SEQUENCE [LARGE SCALE GENOMIC DNA]</scope>
    <source>
        <strain evidence="2 3">AF18-46</strain>
    </source>
</reference>
<dbReference type="Pfam" id="PF05437">
    <property type="entry name" value="AzlD"/>
    <property type="match status" value="1"/>
</dbReference>
<feature type="transmembrane region" description="Helical" evidence="1">
    <location>
        <begin position="7"/>
        <end position="29"/>
    </location>
</feature>